<dbReference type="Proteomes" id="UP000076976">
    <property type="component" value="Unassembled WGS sequence"/>
</dbReference>
<evidence type="ECO:0000313" key="4">
    <source>
        <dbReference type="Proteomes" id="UP000076976"/>
    </source>
</evidence>
<dbReference type="PANTHER" id="PTHR42993">
    <property type="entry name" value="MAOC-LIKE DEHYDRATASE DOMAIN-CONTAINING PROTEIN"/>
    <property type="match status" value="1"/>
</dbReference>
<comment type="similarity">
    <text evidence="1">Belongs to the enoyl-CoA hydratase/isomerase family.</text>
</comment>
<dbReference type="SUPFAM" id="SSF54637">
    <property type="entry name" value="Thioesterase/thiol ester dehydrase-isomerase"/>
    <property type="match status" value="1"/>
</dbReference>
<dbReference type="AlphaFoldDB" id="A0A176QGW9"/>
<dbReference type="EMBL" id="LQZG01000001">
    <property type="protein sequence ID" value="OAB88969.1"/>
    <property type="molecule type" value="Genomic_DNA"/>
</dbReference>
<protein>
    <recommendedName>
        <fullName evidence="2">MaoC-like domain-containing protein</fullName>
    </recommendedName>
</protein>
<sequence length="153" mass="16546">MSTPRTIATIADLRALVGHELGSTEWVEITQERVDLFADATGDHQWIHVDVERAAAGPFGGTIAHGFLTLSLLPSFGAELFALELGSARLNYGLEGVRFTNPVRVGSRIRGTATFEEVNDLPKGTQVVTRYVVEIEGVERPACVARQITLVTG</sequence>
<evidence type="ECO:0000259" key="2">
    <source>
        <dbReference type="Pfam" id="PF01575"/>
    </source>
</evidence>
<dbReference type="Gene3D" id="3.10.129.10">
    <property type="entry name" value="Hotdog Thioesterase"/>
    <property type="match status" value="1"/>
</dbReference>
<reference evidence="3 4" key="1">
    <citation type="submission" date="2016-01" db="EMBL/GenBank/DDBJ databases">
        <title>Janibacter melonis strain CD11_4 genome sequencing and assembly.</title>
        <authorList>
            <person name="Nair G.R."/>
            <person name="Kaur G."/>
            <person name="Chander A.M."/>
            <person name="Mayilraj S."/>
        </authorList>
    </citation>
    <scope>NUCLEOTIDE SEQUENCE [LARGE SCALE GENOMIC DNA]</scope>
    <source>
        <strain evidence="3 4">CD11-4</strain>
    </source>
</reference>
<evidence type="ECO:0000313" key="3">
    <source>
        <dbReference type="EMBL" id="OAB88969.1"/>
    </source>
</evidence>
<dbReference type="Pfam" id="PF01575">
    <property type="entry name" value="MaoC_dehydratas"/>
    <property type="match status" value="1"/>
</dbReference>
<comment type="caution">
    <text evidence="3">The sequence shown here is derived from an EMBL/GenBank/DDBJ whole genome shotgun (WGS) entry which is preliminary data.</text>
</comment>
<gene>
    <name evidence="3" type="ORF">AWH69_04195</name>
</gene>
<dbReference type="InterPro" id="IPR039375">
    <property type="entry name" value="NodN-like"/>
</dbReference>
<feature type="domain" description="MaoC-like" evidence="2">
    <location>
        <begin position="17"/>
        <end position="133"/>
    </location>
</feature>
<dbReference type="CDD" id="cd03450">
    <property type="entry name" value="NodN"/>
    <property type="match status" value="1"/>
</dbReference>
<name>A0A176QGW9_9MICO</name>
<organism evidence="3 4">
    <name type="scientific">Janibacter melonis</name>
    <dbReference type="NCBI Taxonomy" id="262209"/>
    <lineage>
        <taxon>Bacteria</taxon>
        <taxon>Bacillati</taxon>
        <taxon>Actinomycetota</taxon>
        <taxon>Actinomycetes</taxon>
        <taxon>Micrococcales</taxon>
        <taxon>Intrasporangiaceae</taxon>
        <taxon>Janibacter</taxon>
    </lineage>
</organism>
<dbReference type="PANTHER" id="PTHR42993:SF1">
    <property type="entry name" value="MAOC-LIKE DEHYDRATASE DOMAIN-CONTAINING PROTEIN"/>
    <property type="match status" value="1"/>
</dbReference>
<dbReference type="STRING" id="262209.AWH69_04195"/>
<dbReference type="InterPro" id="IPR002539">
    <property type="entry name" value="MaoC-like_dom"/>
</dbReference>
<accession>A0A176QGW9</accession>
<proteinExistence type="inferred from homology"/>
<keyword evidence="4" id="KW-1185">Reference proteome</keyword>
<dbReference type="InterPro" id="IPR029069">
    <property type="entry name" value="HotDog_dom_sf"/>
</dbReference>
<dbReference type="RefSeq" id="WP_068271893.1">
    <property type="nucleotide sequence ID" value="NZ_LQZG01000001.1"/>
</dbReference>
<evidence type="ECO:0000256" key="1">
    <source>
        <dbReference type="ARBA" id="ARBA00005254"/>
    </source>
</evidence>